<dbReference type="RefSeq" id="XP_006958707.1">
    <property type="nucleotide sequence ID" value="XM_006958645.1"/>
</dbReference>
<evidence type="ECO:0000313" key="5">
    <source>
        <dbReference type="Proteomes" id="UP000005242"/>
    </source>
</evidence>
<feature type="transmembrane region" description="Helical" evidence="2">
    <location>
        <begin position="279"/>
        <end position="299"/>
    </location>
</feature>
<dbReference type="PANTHER" id="PTHR12286">
    <property type="entry name" value="SACCHAROPINE DEHYDROGENASE-LIKE OXIDOREDUCTASE"/>
    <property type="match status" value="1"/>
</dbReference>
<comment type="similarity">
    <text evidence="1">Belongs to the saccharopine dehydrogenase family.</text>
</comment>
<dbReference type="GO" id="GO:0009247">
    <property type="term" value="P:glycolipid biosynthetic process"/>
    <property type="evidence" value="ECO:0007669"/>
    <property type="project" value="TreeGrafter"/>
</dbReference>
<gene>
    <name evidence="4" type="ORF">WALSEDRAFT_60544</name>
</gene>
<dbReference type="InterPro" id="IPR051276">
    <property type="entry name" value="Saccharopine_DH-like_oxidrdct"/>
</dbReference>
<dbReference type="eggNOG" id="KOG2733">
    <property type="taxonomic scope" value="Eukaryota"/>
</dbReference>
<dbReference type="OrthoDB" id="10268090at2759"/>
<evidence type="ECO:0000256" key="1">
    <source>
        <dbReference type="ARBA" id="ARBA00038048"/>
    </source>
</evidence>
<dbReference type="GO" id="GO:0005811">
    <property type="term" value="C:lipid droplet"/>
    <property type="evidence" value="ECO:0007669"/>
    <property type="project" value="TreeGrafter"/>
</dbReference>
<evidence type="ECO:0000256" key="2">
    <source>
        <dbReference type="SAM" id="Phobius"/>
    </source>
</evidence>
<evidence type="ECO:0000313" key="4">
    <source>
        <dbReference type="EMBL" id="EIM21359.1"/>
    </source>
</evidence>
<dbReference type="PANTHER" id="PTHR12286:SF5">
    <property type="entry name" value="SACCHAROPINE DEHYDROGENASE-LIKE OXIDOREDUCTASE"/>
    <property type="match status" value="1"/>
</dbReference>
<dbReference type="KEGG" id="wse:WALSEDRAFT_60544"/>
<keyword evidence="2" id="KW-0472">Membrane</keyword>
<accession>I4YBL7</accession>
<sequence length="404" mass="43938">MAEFDILVIGATGFTAQLVIKHLLEHHKDVKIALAARSLSKLDDVRQKLGVPSDVKSLTVPDLSTDSPELEEIVKTAKVVLSMAGPYALYGMSVATACVRAGVHFVDINGEGPSYYINLVKQLTYKASQTGSILVPSTGLDSLPSDIAVYKSVKGLRDNGIYSDINYSHTSFSGLIKGASGGTISSLLTMYDKTPKDQLRENRRDVWSLAPEVNSERAKLQNGEKLISYDNAVGKWGTPWLLGPHNIRVVYRSAALLPQLYSKTFKYTETLSHESFFRALLRGVMMALGGFLFATFPWFRALLQKVAPKSGTGPTPEQDAACSLVLDNTTKTVDGHEMHTRVTGKGHAGYSLTGIMSSEVALLLAKETPKKEGGVYTPASALGDVLIQELEKYGDFKFTTKLVK</sequence>
<keyword evidence="2" id="KW-1133">Transmembrane helix</keyword>
<protein>
    <recommendedName>
        <fullName evidence="3">Saccharopine dehydrogenase NADP binding domain-containing protein</fullName>
    </recommendedName>
</protein>
<dbReference type="Proteomes" id="UP000005242">
    <property type="component" value="Unassembled WGS sequence"/>
</dbReference>
<dbReference type="OMA" id="GPYQLYG"/>
<feature type="domain" description="Saccharopine dehydrogenase NADP binding" evidence="3">
    <location>
        <begin position="6"/>
        <end position="115"/>
    </location>
</feature>
<dbReference type="GO" id="GO:0005739">
    <property type="term" value="C:mitochondrion"/>
    <property type="evidence" value="ECO:0007669"/>
    <property type="project" value="TreeGrafter"/>
</dbReference>
<organism evidence="4 5">
    <name type="scientific">Wallemia mellicola (strain ATCC MYA-4683 / CBS 633.66)</name>
    <name type="common">Wallemia sebi (CBS 633.66)</name>
    <dbReference type="NCBI Taxonomy" id="671144"/>
    <lineage>
        <taxon>Eukaryota</taxon>
        <taxon>Fungi</taxon>
        <taxon>Dikarya</taxon>
        <taxon>Basidiomycota</taxon>
        <taxon>Wallemiomycotina</taxon>
        <taxon>Wallemiomycetes</taxon>
        <taxon>Wallemiales</taxon>
        <taxon>Wallemiaceae</taxon>
        <taxon>Wallemia</taxon>
    </lineage>
</organism>
<dbReference type="HOGENOM" id="CLU_031002_0_2_1"/>
<reference evidence="4 5" key="1">
    <citation type="journal article" date="2012" name="Fungal Genet. Biol.">
        <title>The genome of the xerotolerant mold Wallemia sebi reveals adaptations to osmotic stress and suggests cryptic sexual reproduction.</title>
        <authorList>
            <person name="Padamsee M."/>
            <person name="Kumar T.K.A."/>
            <person name="Riley R."/>
            <person name="Binder M."/>
            <person name="Boyd A."/>
            <person name="Calvo A.M."/>
            <person name="Furukawa K."/>
            <person name="Hesse C."/>
            <person name="Hohmann S."/>
            <person name="James T.Y."/>
            <person name="LaButti K."/>
            <person name="Lapidus A."/>
            <person name="Lindquist E."/>
            <person name="Lucas S."/>
            <person name="Miller K."/>
            <person name="Shantappa S."/>
            <person name="Grigoriev I.V."/>
            <person name="Hibbett D.S."/>
            <person name="McLaughlin D.J."/>
            <person name="Spatafora J.W."/>
            <person name="Aime M.C."/>
        </authorList>
    </citation>
    <scope>NUCLEOTIDE SEQUENCE [LARGE SCALE GENOMIC DNA]</scope>
    <source>
        <strain evidence="5">ATCC MYA-4683 / CBS 633.66</strain>
    </source>
</reference>
<dbReference type="InParanoid" id="I4YBL7"/>
<dbReference type="GeneID" id="18474016"/>
<dbReference type="InterPro" id="IPR036291">
    <property type="entry name" value="NAD(P)-bd_dom_sf"/>
</dbReference>
<keyword evidence="5" id="KW-1185">Reference proteome</keyword>
<keyword evidence="2" id="KW-0812">Transmembrane</keyword>
<dbReference type="GO" id="GO:0005886">
    <property type="term" value="C:plasma membrane"/>
    <property type="evidence" value="ECO:0007669"/>
    <property type="project" value="TreeGrafter"/>
</dbReference>
<name>I4YBL7_WALMC</name>
<proteinExistence type="inferred from homology"/>
<dbReference type="AlphaFoldDB" id="I4YBL7"/>
<dbReference type="SUPFAM" id="SSF51735">
    <property type="entry name" value="NAD(P)-binding Rossmann-fold domains"/>
    <property type="match status" value="1"/>
</dbReference>
<dbReference type="Gene3D" id="3.40.50.720">
    <property type="entry name" value="NAD(P)-binding Rossmann-like Domain"/>
    <property type="match status" value="1"/>
</dbReference>
<dbReference type="InterPro" id="IPR005097">
    <property type="entry name" value="Sacchrp_dh_NADP-bd"/>
</dbReference>
<dbReference type="Pfam" id="PF03435">
    <property type="entry name" value="Sacchrp_dh_NADP"/>
    <property type="match status" value="1"/>
</dbReference>
<evidence type="ECO:0000259" key="3">
    <source>
        <dbReference type="Pfam" id="PF03435"/>
    </source>
</evidence>
<dbReference type="EMBL" id="JH668233">
    <property type="protein sequence ID" value="EIM21359.1"/>
    <property type="molecule type" value="Genomic_DNA"/>
</dbReference>